<proteinExistence type="predicted"/>
<gene>
    <name evidence="3" type="ORF">QE367_001821</name>
</gene>
<name>A0ABU1I152_9MICO</name>
<protein>
    <recommendedName>
        <fullName evidence="2">BLUF domain-containing protein</fullName>
    </recommendedName>
</protein>
<evidence type="ECO:0000256" key="1">
    <source>
        <dbReference type="SAM" id="MobiDB-lite"/>
    </source>
</evidence>
<reference evidence="3 4" key="1">
    <citation type="submission" date="2023-08" db="EMBL/GenBank/DDBJ databases">
        <title>Functional and genomic diversity of the sorghum phyllosphere microbiome.</title>
        <authorList>
            <person name="Shade A."/>
        </authorList>
    </citation>
    <scope>NUCLEOTIDE SEQUENCE [LARGE SCALE GENOMIC DNA]</scope>
    <source>
        <strain evidence="3 4">SORGH_AS_0919</strain>
    </source>
</reference>
<dbReference type="SUPFAM" id="SSF54975">
    <property type="entry name" value="Acylphosphatase/BLUF domain-like"/>
    <property type="match status" value="1"/>
</dbReference>
<evidence type="ECO:0000259" key="2">
    <source>
        <dbReference type="PROSITE" id="PS50925"/>
    </source>
</evidence>
<evidence type="ECO:0000313" key="3">
    <source>
        <dbReference type="EMBL" id="MDR6167617.1"/>
    </source>
</evidence>
<evidence type="ECO:0000313" key="4">
    <source>
        <dbReference type="Proteomes" id="UP001260188"/>
    </source>
</evidence>
<dbReference type="Gene3D" id="3.30.70.100">
    <property type="match status" value="1"/>
</dbReference>
<feature type="compositionally biased region" description="Low complexity" evidence="1">
    <location>
        <begin position="138"/>
        <end position="150"/>
    </location>
</feature>
<organism evidence="3 4">
    <name type="scientific">Microbacterium paludicola</name>
    <dbReference type="NCBI Taxonomy" id="300019"/>
    <lineage>
        <taxon>Bacteria</taxon>
        <taxon>Bacillati</taxon>
        <taxon>Actinomycetota</taxon>
        <taxon>Actinomycetes</taxon>
        <taxon>Micrococcales</taxon>
        <taxon>Microbacteriaceae</taxon>
        <taxon>Microbacterium</taxon>
    </lineage>
</organism>
<sequence>MTSTSDDLLSVLYTSNARTPFGDDDLAELLAQSRASNAARDLTGMLLYRGGRFVQVLEGPERTVRELLATIDRDPRHFDMRVLIEQPIAQREFHEWTMGYQPIAETTGDAPAGFRDTFDDLEGSDDPSATLRARPRAEPVVPCAIVPAAAGHGGRDVVTRRGRSRPADGRSAPRPRPW</sequence>
<feature type="domain" description="BLUF" evidence="2">
    <location>
        <begin position="8"/>
        <end position="99"/>
    </location>
</feature>
<dbReference type="EMBL" id="JAVIZA010000001">
    <property type="protein sequence ID" value="MDR6167617.1"/>
    <property type="molecule type" value="Genomic_DNA"/>
</dbReference>
<keyword evidence="4" id="KW-1185">Reference proteome</keyword>
<accession>A0ABU1I152</accession>
<dbReference type="SMART" id="SM01034">
    <property type="entry name" value="BLUF"/>
    <property type="match status" value="1"/>
</dbReference>
<dbReference type="RefSeq" id="WP_309666218.1">
    <property type="nucleotide sequence ID" value="NZ_JAVIZA010000001.1"/>
</dbReference>
<feature type="region of interest" description="Disordered" evidence="1">
    <location>
        <begin position="121"/>
        <end position="178"/>
    </location>
</feature>
<dbReference type="InterPro" id="IPR036046">
    <property type="entry name" value="Acylphosphatase-like_dom_sf"/>
</dbReference>
<dbReference type="Pfam" id="PF04940">
    <property type="entry name" value="BLUF"/>
    <property type="match status" value="1"/>
</dbReference>
<dbReference type="InterPro" id="IPR007024">
    <property type="entry name" value="BLUF_domain"/>
</dbReference>
<dbReference type="PROSITE" id="PS50925">
    <property type="entry name" value="BLUF"/>
    <property type="match status" value="1"/>
</dbReference>
<comment type="caution">
    <text evidence="3">The sequence shown here is derived from an EMBL/GenBank/DDBJ whole genome shotgun (WGS) entry which is preliminary data.</text>
</comment>
<dbReference type="Proteomes" id="UP001260188">
    <property type="component" value="Unassembled WGS sequence"/>
</dbReference>